<evidence type="ECO:0000256" key="2">
    <source>
        <dbReference type="ARBA" id="ARBA00004972"/>
    </source>
</evidence>
<dbReference type="InterPro" id="IPR036396">
    <property type="entry name" value="Cyt_P450_sf"/>
</dbReference>
<evidence type="ECO:0000256" key="11">
    <source>
        <dbReference type="ARBA" id="ARBA00068222"/>
    </source>
</evidence>
<dbReference type="Pfam" id="PF00067">
    <property type="entry name" value="p450"/>
    <property type="match status" value="1"/>
</dbReference>
<dbReference type="OrthoDB" id="3934656at2759"/>
<evidence type="ECO:0000256" key="13">
    <source>
        <dbReference type="PIRSR" id="PIRSR602401-1"/>
    </source>
</evidence>
<dbReference type="Proteomes" id="UP000193689">
    <property type="component" value="Unassembled WGS sequence"/>
</dbReference>
<evidence type="ECO:0000256" key="4">
    <source>
        <dbReference type="ARBA" id="ARBA00022617"/>
    </source>
</evidence>
<evidence type="ECO:0000313" key="16">
    <source>
        <dbReference type="Proteomes" id="UP000193689"/>
    </source>
</evidence>
<protein>
    <recommendedName>
        <fullName evidence="11">Cytochrome P450 monooxygenase ABA1</fullName>
    </recommendedName>
    <alternativeName>
        <fullName evidence="12">Abscisic acid biosynthesis protein 1</fullName>
    </alternativeName>
    <alternativeName>
        <fullName evidence="10">Cytochrome P450 monooxygenase aba1</fullName>
    </alternativeName>
</protein>
<dbReference type="GO" id="GO:0020037">
    <property type="term" value="F:heme binding"/>
    <property type="evidence" value="ECO:0007669"/>
    <property type="project" value="InterPro"/>
</dbReference>
<evidence type="ECO:0000256" key="7">
    <source>
        <dbReference type="ARBA" id="ARBA00023004"/>
    </source>
</evidence>
<keyword evidence="16" id="KW-1185">Reference proteome</keyword>
<dbReference type="EMBL" id="MCFJ01000016">
    <property type="protein sequence ID" value="ORY58587.1"/>
    <property type="molecule type" value="Genomic_DNA"/>
</dbReference>
<dbReference type="FunFam" id="1.10.630.10:FF:000076">
    <property type="entry name" value="Cytochrome P450 monooxygenase"/>
    <property type="match status" value="1"/>
</dbReference>
<evidence type="ECO:0000256" key="10">
    <source>
        <dbReference type="ARBA" id="ARBA00067672"/>
    </source>
</evidence>
<feature type="binding site" description="axial binding residue" evidence="13">
    <location>
        <position position="450"/>
    </location>
    <ligand>
        <name>heme</name>
        <dbReference type="ChEBI" id="CHEBI:30413"/>
    </ligand>
    <ligandPart>
        <name>Fe</name>
        <dbReference type="ChEBI" id="CHEBI:18248"/>
    </ligandPart>
</feature>
<dbReference type="STRING" id="1141098.A0A1Y2DH72"/>
<name>A0A1Y2DH72_9PEZI</name>
<dbReference type="GeneID" id="63772962"/>
<comment type="cofactor">
    <cofactor evidence="1 13">
        <name>heme</name>
        <dbReference type="ChEBI" id="CHEBI:30413"/>
    </cofactor>
</comment>
<feature type="transmembrane region" description="Helical" evidence="14">
    <location>
        <begin position="12"/>
        <end position="30"/>
    </location>
</feature>
<dbReference type="GO" id="GO:0004497">
    <property type="term" value="F:monooxygenase activity"/>
    <property type="evidence" value="ECO:0007669"/>
    <property type="project" value="UniProtKB-KW"/>
</dbReference>
<dbReference type="Gene3D" id="1.10.630.10">
    <property type="entry name" value="Cytochrome P450"/>
    <property type="match status" value="1"/>
</dbReference>
<dbReference type="CDD" id="cd11060">
    <property type="entry name" value="CYP57A1-like"/>
    <property type="match status" value="1"/>
</dbReference>
<dbReference type="SUPFAM" id="SSF48264">
    <property type="entry name" value="Cytochrome P450"/>
    <property type="match status" value="1"/>
</dbReference>
<organism evidence="15 16">
    <name type="scientific">Pseudomassariella vexata</name>
    <dbReference type="NCBI Taxonomy" id="1141098"/>
    <lineage>
        <taxon>Eukaryota</taxon>
        <taxon>Fungi</taxon>
        <taxon>Dikarya</taxon>
        <taxon>Ascomycota</taxon>
        <taxon>Pezizomycotina</taxon>
        <taxon>Sordariomycetes</taxon>
        <taxon>Xylariomycetidae</taxon>
        <taxon>Amphisphaeriales</taxon>
        <taxon>Pseudomassariaceae</taxon>
        <taxon>Pseudomassariella</taxon>
    </lineage>
</organism>
<gene>
    <name evidence="15" type="ORF">BCR38DRAFT_353059</name>
</gene>
<accession>A0A1Y2DH72</accession>
<comment type="similarity">
    <text evidence="3">Belongs to the cytochrome P450 family.</text>
</comment>
<evidence type="ECO:0000313" key="15">
    <source>
        <dbReference type="EMBL" id="ORY58587.1"/>
    </source>
</evidence>
<evidence type="ECO:0000256" key="14">
    <source>
        <dbReference type="SAM" id="Phobius"/>
    </source>
</evidence>
<dbReference type="InterPro" id="IPR002401">
    <property type="entry name" value="Cyt_P450_E_grp-I"/>
</dbReference>
<keyword evidence="5 13" id="KW-0479">Metal-binding</keyword>
<reference evidence="15 16" key="1">
    <citation type="submission" date="2016-07" db="EMBL/GenBank/DDBJ databases">
        <title>Pervasive Adenine N6-methylation of Active Genes in Fungi.</title>
        <authorList>
            <consortium name="DOE Joint Genome Institute"/>
            <person name="Mondo S.J."/>
            <person name="Dannebaum R.O."/>
            <person name="Kuo R.C."/>
            <person name="Labutti K."/>
            <person name="Haridas S."/>
            <person name="Kuo A."/>
            <person name="Salamov A."/>
            <person name="Ahrendt S.R."/>
            <person name="Lipzen A."/>
            <person name="Sullivan W."/>
            <person name="Andreopoulos W.B."/>
            <person name="Clum A."/>
            <person name="Lindquist E."/>
            <person name="Daum C."/>
            <person name="Ramamoorthy G.K."/>
            <person name="Gryganskyi A."/>
            <person name="Culley D."/>
            <person name="Magnuson J.K."/>
            <person name="James T.Y."/>
            <person name="O'Malley M.A."/>
            <person name="Stajich J.E."/>
            <person name="Spatafora J.W."/>
            <person name="Visel A."/>
            <person name="Grigoriev I.V."/>
        </authorList>
    </citation>
    <scope>NUCLEOTIDE SEQUENCE [LARGE SCALE GENOMIC DNA]</scope>
    <source>
        <strain evidence="15 16">CBS 129021</strain>
    </source>
</reference>
<evidence type="ECO:0000256" key="3">
    <source>
        <dbReference type="ARBA" id="ARBA00010617"/>
    </source>
</evidence>
<keyword evidence="4 13" id="KW-0349">Heme</keyword>
<evidence type="ECO:0000256" key="5">
    <source>
        <dbReference type="ARBA" id="ARBA00022723"/>
    </source>
</evidence>
<keyword evidence="14" id="KW-0812">Transmembrane</keyword>
<comment type="pathway">
    <text evidence="2">Hormone biosynthesis.</text>
</comment>
<keyword evidence="14" id="KW-1133">Transmembrane helix</keyword>
<sequence length="508" mass="57751">MAIPILEILSHPYLPAALAISTLIYIIYSYTKSYLRLSHIPGPPFASLTYFYLIWHITTYRQSAHYRSVNERYGHLARIGPNQLLTDDPEVLRRMGAARSTYSRSEWYDAARMDPYRDTLFSIGDTDEHDRLKAKLSFGYGGKENPGLEDGIDEQLNGWVALIRRKYVSTDEKLRPMDLATTTQYFTLDALTKIAFGRAFGYLSTDSDVNDYIKEVAKYILGLVLCTEVPWLRKILTFPLLLKYVGPKPTDKAGYGKMLAVAEEIIRPRFEPGAKDHQDMLGSFIRHGVSRRDCQAEALFQIIAGSDTTATAMRGTMLNLMTAPHAYYTLQQEIDDAIAKGAVSNPAKADEGRQLPYLQAVIYEGLRINIPFSGLVSKKVPPRGDTILGHFVPGGTRIGHSTLSVQRSKSVFGDDADLFRPERWLHVNTETLNELKQHVELVFGYGRWGCSGKSVAFMELNKVYIELLRRFNFQLIDPMHPMNSWNNNMFFQDNMWVKVTERFPDTKT</sequence>
<evidence type="ECO:0000256" key="6">
    <source>
        <dbReference type="ARBA" id="ARBA00023002"/>
    </source>
</evidence>
<dbReference type="AlphaFoldDB" id="A0A1Y2DH72"/>
<dbReference type="PRINTS" id="PR00463">
    <property type="entry name" value="EP450I"/>
</dbReference>
<evidence type="ECO:0000256" key="12">
    <source>
        <dbReference type="ARBA" id="ARBA00079990"/>
    </source>
</evidence>
<dbReference type="GO" id="GO:0005506">
    <property type="term" value="F:iron ion binding"/>
    <property type="evidence" value="ECO:0007669"/>
    <property type="project" value="InterPro"/>
</dbReference>
<keyword evidence="6" id="KW-0560">Oxidoreductase</keyword>
<keyword evidence="14" id="KW-0472">Membrane</keyword>
<evidence type="ECO:0000256" key="8">
    <source>
        <dbReference type="ARBA" id="ARBA00023026"/>
    </source>
</evidence>
<comment type="caution">
    <text evidence="15">The sequence shown here is derived from an EMBL/GenBank/DDBJ whole genome shotgun (WGS) entry which is preliminary data.</text>
</comment>
<dbReference type="PANTHER" id="PTHR24305">
    <property type="entry name" value="CYTOCHROME P450"/>
    <property type="match status" value="1"/>
</dbReference>
<dbReference type="PANTHER" id="PTHR24305:SF77">
    <property type="entry name" value="CYTOCHROME P450 MONOOXYGENASE"/>
    <property type="match status" value="1"/>
</dbReference>
<dbReference type="GO" id="GO:0016705">
    <property type="term" value="F:oxidoreductase activity, acting on paired donors, with incorporation or reduction of molecular oxygen"/>
    <property type="evidence" value="ECO:0007669"/>
    <property type="project" value="InterPro"/>
</dbReference>
<dbReference type="PRINTS" id="PR00385">
    <property type="entry name" value="P450"/>
</dbReference>
<dbReference type="InterPro" id="IPR001128">
    <property type="entry name" value="Cyt_P450"/>
</dbReference>
<keyword evidence="7 13" id="KW-0408">Iron</keyword>
<proteinExistence type="inferred from homology"/>
<dbReference type="RefSeq" id="XP_040711504.1">
    <property type="nucleotide sequence ID" value="XM_040856750.1"/>
</dbReference>
<keyword evidence="8" id="KW-0843">Virulence</keyword>
<keyword evidence="9" id="KW-0503">Monooxygenase</keyword>
<evidence type="ECO:0000256" key="1">
    <source>
        <dbReference type="ARBA" id="ARBA00001971"/>
    </source>
</evidence>
<evidence type="ECO:0000256" key="9">
    <source>
        <dbReference type="ARBA" id="ARBA00023033"/>
    </source>
</evidence>
<dbReference type="InterPro" id="IPR050121">
    <property type="entry name" value="Cytochrome_P450_monoxygenase"/>
</dbReference>
<dbReference type="InParanoid" id="A0A1Y2DH72"/>